<protein>
    <submittedName>
        <fullName evidence="1">Uncharacterized protein</fullName>
    </submittedName>
</protein>
<keyword evidence="2" id="KW-1185">Reference proteome</keyword>
<organism evidence="1 2">
    <name type="scientific">Mollisia scopiformis</name>
    <name type="common">Conifer needle endophyte fungus</name>
    <name type="synonym">Phialocephala scopiformis</name>
    <dbReference type="NCBI Taxonomy" id="149040"/>
    <lineage>
        <taxon>Eukaryota</taxon>
        <taxon>Fungi</taxon>
        <taxon>Dikarya</taxon>
        <taxon>Ascomycota</taxon>
        <taxon>Pezizomycotina</taxon>
        <taxon>Leotiomycetes</taxon>
        <taxon>Helotiales</taxon>
        <taxon>Mollisiaceae</taxon>
        <taxon>Mollisia</taxon>
    </lineage>
</organism>
<reference evidence="1 2" key="1">
    <citation type="submission" date="2015-10" db="EMBL/GenBank/DDBJ databases">
        <title>Full genome of DAOMC 229536 Phialocephala scopiformis, a fungal endophyte of spruce producing the potent anti-insectan compound rugulosin.</title>
        <authorList>
            <consortium name="DOE Joint Genome Institute"/>
            <person name="Walker A.K."/>
            <person name="Frasz S.L."/>
            <person name="Seifert K.A."/>
            <person name="Miller J.D."/>
            <person name="Mondo S.J."/>
            <person name="Labutti K."/>
            <person name="Lipzen A."/>
            <person name="Dockter R."/>
            <person name="Kennedy M."/>
            <person name="Grigoriev I.V."/>
            <person name="Spatafora J.W."/>
        </authorList>
    </citation>
    <scope>NUCLEOTIDE SEQUENCE [LARGE SCALE GENOMIC DNA]</scope>
    <source>
        <strain evidence="1 2">CBS 120377</strain>
    </source>
</reference>
<evidence type="ECO:0000313" key="2">
    <source>
        <dbReference type="Proteomes" id="UP000070700"/>
    </source>
</evidence>
<proteinExistence type="predicted"/>
<dbReference type="GeneID" id="28825969"/>
<dbReference type="OrthoDB" id="3546991at2759"/>
<sequence>MKKSKAPVVLQINRASRAEALRFFTKCTLVNHQAGRVLYVNFDIDRFVHPGPSQIYWGGVRLGLYNMDATDMAKIKLLDMEFQYHNAPERFKFSSNMLFLDVL</sequence>
<gene>
    <name evidence="1" type="ORF">LY89DRAFT_691163</name>
</gene>
<dbReference type="RefSeq" id="XP_018062639.1">
    <property type="nucleotide sequence ID" value="XM_018216243.1"/>
</dbReference>
<dbReference type="EMBL" id="KQ947436">
    <property type="protein sequence ID" value="KUJ08284.1"/>
    <property type="molecule type" value="Genomic_DNA"/>
</dbReference>
<dbReference type="AlphaFoldDB" id="A0A132B8S9"/>
<evidence type="ECO:0000313" key="1">
    <source>
        <dbReference type="EMBL" id="KUJ08284.1"/>
    </source>
</evidence>
<name>A0A132B8S9_MOLSC</name>
<accession>A0A132B8S9</accession>
<dbReference type="InParanoid" id="A0A132B8S9"/>
<dbReference type="Proteomes" id="UP000070700">
    <property type="component" value="Unassembled WGS sequence"/>
</dbReference>
<feature type="non-terminal residue" evidence="1">
    <location>
        <position position="103"/>
    </location>
</feature>
<dbReference type="KEGG" id="psco:LY89DRAFT_691163"/>